<sequence length="57" mass="5931">MQDSHSSDKSTTEIIKRRCGGRPCFLKITQKGEGNTVGALPLASRTGGRGGPGNTEA</sequence>
<evidence type="ECO:0000313" key="3">
    <source>
        <dbReference type="Proteomes" id="UP000234681"/>
    </source>
</evidence>
<protein>
    <submittedName>
        <fullName evidence="2">RCG62459</fullName>
    </submittedName>
</protein>
<dbReference type="Proteomes" id="UP000234681">
    <property type="component" value="Chromosome 2"/>
</dbReference>
<evidence type="ECO:0000313" key="2">
    <source>
        <dbReference type="EMBL" id="EDM00615.1"/>
    </source>
</evidence>
<dbReference type="AlphaFoldDB" id="A6J6H4"/>
<name>A6J6H4_RAT</name>
<dbReference type="EMBL" id="CH473976">
    <property type="protein sequence ID" value="EDM00615.1"/>
    <property type="molecule type" value="Genomic_DNA"/>
</dbReference>
<evidence type="ECO:0000256" key="1">
    <source>
        <dbReference type="SAM" id="MobiDB-lite"/>
    </source>
</evidence>
<accession>A6J6H4</accession>
<proteinExistence type="predicted"/>
<reference evidence="2 3" key="1">
    <citation type="submission" date="2005-09" db="EMBL/GenBank/DDBJ databases">
        <authorList>
            <person name="Mural R.J."/>
            <person name="Li P.W."/>
            <person name="Adams M.D."/>
            <person name="Amanatides P.G."/>
            <person name="Baden-Tillson H."/>
            <person name="Barnstead M."/>
            <person name="Chin S.H."/>
            <person name="Dew I."/>
            <person name="Evans C.A."/>
            <person name="Ferriera S."/>
            <person name="Flanigan M."/>
            <person name="Fosler C."/>
            <person name="Glodek A."/>
            <person name="Gu Z."/>
            <person name="Holt R.A."/>
            <person name="Jennings D."/>
            <person name="Kraft C.L."/>
            <person name="Lu F."/>
            <person name="Nguyen T."/>
            <person name="Nusskern D.R."/>
            <person name="Pfannkoch C.M."/>
            <person name="Sitter C."/>
            <person name="Sutton G.G."/>
            <person name="Venter J.C."/>
            <person name="Wang Z."/>
            <person name="Woodage T."/>
            <person name="Zheng X.H."/>
            <person name="Zhong F."/>
        </authorList>
    </citation>
    <scope>NUCLEOTIDE SEQUENCE [LARGE SCALE GENOMIC DNA]</scope>
    <source>
        <strain>BN</strain>
        <strain evidence="3">Sprague-Dawley</strain>
    </source>
</reference>
<organism evidence="2 3">
    <name type="scientific">Rattus norvegicus</name>
    <name type="common">Rat</name>
    <dbReference type="NCBI Taxonomy" id="10116"/>
    <lineage>
        <taxon>Eukaryota</taxon>
        <taxon>Metazoa</taxon>
        <taxon>Chordata</taxon>
        <taxon>Craniata</taxon>
        <taxon>Vertebrata</taxon>
        <taxon>Euteleostomi</taxon>
        <taxon>Mammalia</taxon>
        <taxon>Eutheria</taxon>
        <taxon>Euarchontoglires</taxon>
        <taxon>Glires</taxon>
        <taxon>Rodentia</taxon>
        <taxon>Myomorpha</taxon>
        <taxon>Muroidea</taxon>
        <taxon>Muridae</taxon>
        <taxon>Murinae</taxon>
        <taxon>Rattus</taxon>
    </lineage>
</organism>
<feature type="compositionally biased region" description="Gly residues" evidence="1">
    <location>
        <begin position="47"/>
        <end position="57"/>
    </location>
</feature>
<feature type="region of interest" description="Disordered" evidence="1">
    <location>
        <begin position="37"/>
        <end position="57"/>
    </location>
</feature>
<gene>
    <name evidence="2" type="ORF">rCG_62459</name>
</gene>